<feature type="transmembrane region" description="Helical" evidence="1">
    <location>
        <begin position="196"/>
        <end position="215"/>
    </location>
</feature>
<dbReference type="KEGG" id="bapi:BBC0122_017710"/>
<dbReference type="OrthoDB" id="7926962at2"/>
<dbReference type="EMBL" id="CP015625">
    <property type="protein sequence ID" value="AQT47870.1"/>
    <property type="molecule type" value="Genomic_DNA"/>
</dbReference>
<keyword evidence="1" id="KW-1133">Transmembrane helix</keyword>
<evidence type="ECO:0000256" key="1">
    <source>
        <dbReference type="SAM" id="Phobius"/>
    </source>
</evidence>
<keyword evidence="1" id="KW-0472">Membrane</keyword>
<feature type="transmembrane region" description="Helical" evidence="1">
    <location>
        <begin position="87"/>
        <end position="107"/>
    </location>
</feature>
<accession>A0A1U9MJH5</accession>
<feature type="transmembrane region" description="Helical" evidence="1">
    <location>
        <begin position="32"/>
        <end position="53"/>
    </location>
</feature>
<dbReference type="RefSeq" id="WP_077993232.1">
    <property type="nucleotide sequence ID" value="NZ_CP015625.1"/>
</dbReference>
<feature type="transmembrane region" description="Helical" evidence="1">
    <location>
        <begin position="59"/>
        <end position="80"/>
    </location>
</feature>
<keyword evidence="3" id="KW-1185">Reference proteome</keyword>
<keyword evidence="1" id="KW-0812">Transmembrane</keyword>
<dbReference type="Proteomes" id="UP000189632">
    <property type="component" value="Chromosome"/>
</dbReference>
<gene>
    <name evidence="2" type="ORF">BBC0122_017710</name>
</gene>
<organism evidence="2 3">
    <name type="scientific">Bartonella choladocola</name>
    <dbReference type="NCBI Taxonomy" id="2750995"/>
    <lineage>
        <taxon>Bacteria</taxon>
        <taxon>Pseudomonadati</taxon>
        <taxon>Pseudomonadota</taxon>
        <taxon>Alphaproteobacteria</taxon>
        <taxon>Hyphomicrobiales</taxon>
        <taxon>Bartonellaceae</taxon>
        <taxon>Bartonella</taxon>
    </lineage>
</organism>
<feature type="transmembrane region" description="Helical" evidence="1">
    <location>
        <begin position="164"/>
        <end position="184"/>
    </location>
</feature>
<evidence type="ECO:0000313" key="3">
    <source>
        <dbReference type="Proteomes" id="UP000189632"/>
    </source>
</evidence>
<proteinExistence type="predicted"/>
<sequence>MPSNTNTDKQIDNLEQASEADEKFIAFKKRMFRLGVFFLIVAIALSLPNYFFLETSNNILGVGIFSCVGLADIFILLPAIITKETNWLVLLGSTILCIVFLCLSVFYPFQDFQYRLKVISLVAIVATLLFVALNGWINAAFFPLKNADIRQSVDFASNRFAVDVLNVTLILGTLFGTIAFLYFYPGQDNSTFFGGIDIKNVALATAGLVTFFWAAKATKNKSIELEEKKQDGKRHDNEIAMVKRRDTAQLIAEASKLLSSESDAQKYAGLSFLNAVASDPEGPLREEAFNLIADFITGATDITTANKARLRAILYADQLVENNPHHFYIDGYIIISRTDCDEPDDDVNYLNEFEIKNLYVSYIGLAFGYGFIQRVVKPKSEYQFGFLNCIFYGANPGHPLPTIEKIATFDCHFRNCKIRYTYAPLYTLVENPITGKIKGKRIVPKKHLPDNNDSYNTFYECDFSDCLTWIYERLGVLKSERKVVFDKCYYYPKCEPKGFKEDDDEKLLTKITSEKQFNELMNDPMRMHYSPPDDKK</sequence>
<reference evidence="2 3" key="1">
    <citation type="submission" date="2016-11" db="EMBL/GenBank/DDBJ databases">
        <title>Comparative genomics of Bartonella apis.</title>
        <authorList>
            <person name="Engel P."/>
        </authorList>
    </citation>
    <scope>NUCLEOTIDE SEQUENCE [LARGE SCALE GENOMIC DNA]</scope>
    <source>
        <strain evidence="2 3">BBC0122</strain>
    </source>
</reference>
<name>A0A1U9MJH5_9HYPH</name>
<feature type="transmembrane region" description="Helical" evidence="1">
    <location>
        <begin position="119"/>
        <end position="144"/>
    </location>
</feature>
<protein>
    <submittedName>
        <fullName evidence="2">Uncharacterized protein</fullName>
    </submittedName>
</protein>
<evidence type="ECO:0000313" key="2">
    <source>
        <dbReference type="EMBL" id="AQT47870.1"/>
    </source>
</evidence>
<dbReference type="AlphaFoldDB" id="A0A1U9MJH5"/>